<dbReference type="STRING" id="1112.A9D12_14360"/>
<dbReference type="EMBL" id="CP016033">
    <property type="protein sequence ID" value="ANK13951.1"/>
    <property type="molecule type" value="Genomic_DNA"/>
</dbReference>
<proteinExistence type="inferred from homology"/>
<dbReference type="AlphaFoldDB" id="A0A192D7F0"/>
<dbReference type="Pfam" id="PF02797">
    <property type="entry name" value="Chal_sti_synt_C"/>
    <property type="match status" value="1"/>
</dbReference>
<dbReference type="GO" id="GO:0016747">
    <property type="term" value="F:acyltransferase activity, transferring groups other than amino-acyl groups"/>
    <property type="evidence" value="ECO:0007669"/>
    <property type="project" value="InterPro"/>
</dbReference>
<dbReference type="Gene3D" id="3.40.47.10">
    <property type="match status" value="2"/>
</dbReference>
<dbReference type="SUPFAM" id="SSF53901">
    <property type="entry name" value="Thiolase-like"/>
    <property type="match status" value="1"/>
</dbReference>
<dbReference type="OrthoDB" id="9786288at2"/>
<evidence type="ECO:0000259" key="5">
    <source>
        <dbReference type="Pfam" id="PF00195"/>
    </source>
</evidence>
<organism evidence="7 8">
    <name type="scientific">Erythrobacter neustonensis</name>
    <dbReference type="NCBI Taxonomy" id="1112"/>
    <lineage>
        <taxon>Bacteria</taxon>
        <taxon>Pseudomonadati</taxon>
        <taxon>Pseudomonadota</taxon>
        <taxon>Alphaproteobacteria</taxon>
        <taxon>Sphingomonadales</taxon>
        <taxon>Erythrobacteraceae</taxon>
        <taxon>Erythrobacter/Porphyrobacter group</taxon>
        <taxon>Erythrobacter</taxon>
    </lineage>
</organism>
<dbReference type="InterPro" id="IPR016039">
    <property type="entry name" value="Thiolase-like"/>
</dbReference>
<dbReference type="PANTHER" id="PTHR11877">
    <property type="entry name" value="HYDROXYMETHYLGLUTARYL-COA SYNTHASE"/>
    <property type="match status" value="1"/>
</dbReference>
<accession>A0A192D7F0</accession>
<evidence type="ECO:0000313" key="8">
    <source>
        <dbReference type="Proteomes" id="UP000078263"/>
    </source>
</evidence>
<evidence type="ECO:0000256" key="2">
    <source>
        <dbReference type="ARBA" id="ARBA00022679"/>
    </source>
</evidence>
<dbReference type="KEGG" id="pns:A9D12_14360"/>
<dbReference type="PANTHER" id="PTHR11877:SF99">
    <property type="entry name" value="1,3,6,8-TETRAHYDROXYNAPHTHALENE SYNTHASE"/>
    <property type="match status" value="1"/>
</dbReference>
<evidence type="ECO:0000313" key="7">
    <source>
        <dbReference type="EMBL" id="ANK13951.1"/>
    </source>
</evidence>
<evidence type="ECO:0000259" key="6">
    <source>
        <dbReference type="Pfam" id="PF02797"/>
    </source>
</evidence>
<dbReference type="Pfam" id="PF00195">
    <property type="entry name" value="Chal_sti_synt_N"/>
    <property type="match status" value="1"/>
</dbReference>
<keyword evidence="2" id="KW-0808">Transferase</keyword>
<dbReference type="InterPro" id="IPR011141">
    <property type="entry name" value="Polyketide_synthase_type-III"/>
</dbReference>
<dbReference type="InterPro" id="IPR012328">
    <property type="entry name" value="Chalcone/stilbene_synt_C"/>
</dbReference>
<evidence type="ECO:0000256" key="3">
    <source>
        <dbReference type="ARBA" id="ARBA00023315"/>
    </source>
</evidence>
<feature type="active site" description="Acyl-thioester intermediate" evidence="4">
    <location>
        <position position="141"/>
    </location>
</feature>
<dbReference type="Proteomes" id="UP000078263">
    <property type="component" value="Chromosome"/>
</dbReference>
<dbReference type="PIRSF" id="PIRSF000451">
    <property type="entry name" value="PKS_III"/>
    <property type="match status" value="1"/>
</dbReference>
<protein>
    <submittedName>
        <fullName evidence="7">Chalcone synthase</fullName>
    </submittedName>
</protein>
<dbReference type="CDD" id="cd00831">
    <property type="entry name" value="CHS_like"/>
    <property type="match status" value="1"/>
</dbReference>
<dbReference type="GO" id="GO:0030639">
    <property type="term" value="P:polyketide biosynthetic process"/>
    <property type="evidence" value="ECO:0007669"/>
    <property type="project" value="TreeGrafter"/>
</dbReference>
<name>A0A192D7F0_9SPHN</name>
<keyword evidence="8" id="KW-1185">Reference proteome</keyword>
<feature type="domain" description="Chalcone/stilbene synthase N-terminal" evidence="5">
    <location>
        <begin position="67"/>
        <end position="200"/>
    </location>
</feature>
<gene>
    <name evidence="7" type="ORF">A9D12_14360</name>
</gene>
<dbReference type="InterPro" id="IPR001099">
    <property type="entry name" value="Chalcone/stilbene_synt_N"/>
</dbReference>
<evidence type="ECO:0000256" key="4">
    <source>
        <dbReference type="PIRSR" id="PIRSR000451-1"/>
    </source>
</evidence>
<evidence type="ECO:0000256" key="1">
    <source>
        <dbReference type="ARBA" id="ARBA00005531"/>
    </source>
</evidence>
<reference evidence="7 8" key="1">
    <citation type="submission" date="2016-05" db="EMBL/GenBank/DDBJ databases">
        <title>Compelete Genome Sequence of Bacteriochlorophyll-Synthesizing Bacterium Porphyrobacter neustonensis DSM 9434.</title>
        <authorList>
            <person name="Shi X.-L."/>
            <person name="Wu Y.-H."/>
            <person name="Cheng H."/>
            <person name="Xu L."/>
            <person name="Zhang X.-Q."/>
            <person name="Wang C.-S."/>
            <person name="Xu X.-W."/>
        </authorList>
    </citation>
    <scope>NUCLEOTIDE SEQUENCE [LARGE SCALE GENOMIC DNA]</scope>
    <source>
        <strain evidence="7 8">DSM 9434</strain>
    </source>
</reference>
<keyword evidence="3" id="KW-0012">Acyltransferase</keyword>
<sequence length="349" mass="36687">MIPVSIHALATATPPNILDQATGAQVAERLLGAAFEDFGRLRSIYDNAGIEFRQLARPVDWYTEPRTIVERTEVYLEVALDLFVEAARKALAEAGIAASEVDTIVTVSSTGIATPSLEARALGTMGFRSDVARVPVFGLGCAGGVSGLGLAAKLAQAGKGSTVLFVTVELCSLALRTENVGKADIVSTALFADGAAACVIRPGDEGFALITGSGEKTWADTLDIMGWQMEPAGLGVVLNRAIPAFARREFRGAVEEMLAPQDIRIADVDRFICHPGGAKVVDAIEYALDLPQGILADEREVLRLHGNMSAPTALFVLDRVRKAGLPPLSVMTALGPGFTASTLTLRSAA</sequence>
<feature type="domain" description="Chalcone/stilbene synthase C-terminal" evidence="6">
    <location>
        <begin position="228"/>
        <end position="347"/>
    </location>
</feature>
<dbReference type="RefSeq" id="WP_068353221.1">
    <property type="nucleotide sequence ID" value="NZ_CP016033.1"/>
</dbReference>
<comment type="similarity">
    <text evidence="1">Belongs to the thiolase-like superfamily. Chalcone/stilbene synthases family.</text>
</comment>